<reference evidence="1 2" key="1">
    <citation type="submission" date="2012-09" db="EMBL/GenBank/DDBJ databases">
        <title>Genome Sequence of alkane-degrading Bacterium Alcanivorax venustensis ISO4.</title>
        <authorList>
            <person name="Lai Q."/>
            <person name="Shao Z."/>
        </authorList>
    </citation>
    <scope>NUCLEOTIDE SEQUENCE [LARGE SCALE GENOMIC DNA]</scope>
    <source>
        <strain evidence="1 2">ISO4</strain>
    </source>
</reference>
<dbReference type="Pfam" id="PF00543">
    <property type="entry name" value="P-II"/>
    <property type="match status" value="1"/>
</dbReference>
<sequence>MAADKETVMKEIKAYVRNNMVNKVIDALAQLPEPPSVAAVPLETYGHGVIDDAYGRLRMTKLEVDIADARVGEVVALIEQAAKTGEGHPGDGRILITNVEAALRIDTGERDEEALK</sequence>
<comment type="caution">
    <text evidence="1">The sequence shown here is derived from an EMBL/GenBank/DDBJ whole genome shotgun (WGS) entry which is preliminary data.</text>
</comment>
<keyword evidence="2" id="KW-1185">Reference proteome</keyword>
<dbReference type="Gene3D" id="3.30.70.120">
    <property type="match status" value="1"/>
</dbReference>
<dbReference type="SMART" id="SM00938">
    <property type="entry name" value="P-II"/>
    <property type="match status" value="1"/>
</dbReference>
<dbReference type="InterPro" id="IPR011322">
    <property type="entry name" value="N-reg_PII-like_a/b"/>
</dbReference>
<dbReference type="PANTHER" id="PTHR30115">
    <property type="entry name" value="NITROGEN REGULATORY PROTEIN P-II"/>
    <property type="match status" value="1"/>
</dbReference>
<dbReference type="PANTHER" id="PTHR30115:SF11">
    <property type="entry name" value="NITROGEN REGULATORY PROTEIN P-II HOMOLOG"/>
    <property type="match status" value="1"/>
</dbReference>
<dbReference type="PROSITE" id="PS51343">
    <property type="entry name" value="PII_GLNB_DOM"/>
    <property type="match status" value="1"/>
</dbReference>
<name>A0ABS0ADC9_9GAMM</name>
<evidence type="ECO:0000313" key="2">
    <source>
        <dbReference type="Proteomes" id="UP000644441"/>
    </source>
</evidence>
<dbReference type="SUPFAM" id="SSF54913">
    <property type="entry name" value="GlnB-like"/>
    <property type="match status" value="1"/>
</dbReference>
<evidence type="ECO:0000313" key="1">
    <source>
        <dbReference type="EMBL" id="MBF5051531.1"/>
    </source>
</evidence>
<accession>A0ABS0ADC9</accession>
<dbReference type="InterPro" id="IPR015867">
    <property type="entry name" value="N-reg_PII/ATP_PRibTrfase_C"/>
</dbReference>
<protein>
    <submittedName>
        <fullName evidence="1">Nitrogen regulatory protein PII-like protein</fullName>
    </submittedName>
</protein>
<dbReference type="Proteomes" id="UP000644441">
    <property type="component" value="Unassembled WGS sequence"/>
</dbReference>
<dbReference type="EMBL" id="ARXR01000001">
    <property type="protein sequence ID" value="MBF5051531.1"/>
    <property type="molecule type" value="Genomic_DNA"/>
</dbReference>
<gene>
    <name evidence="1" type="ORF">ISO4_00133</name>
</gene>
<dbReference type="InterPro" id="IPR002187">
    <property type="entry name" value="N-reg_PII"/>
</dbReference>
<proteinExistence type="predicted"/>
<dbReference type="PRINTS" id="PR00340">
    <property type="entry name" value="PIIGLNB"/>
</dbReference>
<organism evidence="1 2">
    <name type="scientific">Alloalcanivorax venustensis ISO4</name>
    <dbReference type="NCBI Taxonomy" id="1177184"/>
    <lineage>
        <taxon>Bacteria</taxon>
        <taxon>Pseudomonadati</taxon>
        <taxon>Pseudomonadota</taxon>
        <taxon>Gammaproteobacteria</taxon>
        <taxon>Oceanospirillales</taxon>
        <taxon>Alcanivoracaceae</taxon>
        <taxon>Alloalcanivorax</taxon>
    </lineage>
</organism>